<protein>
    <recommendedName>
        <fullName evidence="3">PsbP protein</fullName>
    </recommendedName>
</protein>
<dbReference type="STRING" id="1346286.SAMN05444362_11175"/>
<sequence length="218" mass="25367">MRRNVIFVIVFALVIVGLVQLHKLSLQETATIPIEVKGIVELKYPSELEERTDIPFEKLIDPEYKKSLPDTIDYESFRPHKIFLERGFDANDSEQLKDFSNIVMNANEINGFDANALSEDMIRQISENVRTAIEQNTSKTTYRIENWKSYPVTEINGAKAFRYEYSQTDTVTGKTTKLHMTYLFKNNRQFEILLTSSPQNFDHWLALYNQMVNTVVIK</sequence>
<keyword evidence="2" id="KW-1185">Reference proteome</keyword>
<evidence type="ECO:0008006" key="3">
    <source>
        <dbReference type="Google" id="ProtNLM"/>
    </source>
</evidence>
<accession>A0A1M5F7A8</accession>
<evidence type="ECO:0000313" key="2">
    <source>
        <dbReference type="Proteomes" id="UP000184480"/>
    </source>
</evidence>
<evidence type="ECO:0000313" key="1">
    <source>
        <dbReference type="EMBL" id="SHF87377.1"/>
    </source>
</evidence>
<reference evidence="2" key="1">
    <citation type="submission" date="2016-11" db="EMBL/GenBank/DDBJ databases">
        <authorList>
            <person name="Varghese N."/>
            <person name="Submissions S."/>
        </authorList>
    </citation>
    <scope>NUCLEOTIDE SEQUENCE [LARGE SCALE GENOMIC DNA]</scope>
    <source>
        <strain evidence="2">DSM 27370</strain>
    </source>
</reference>
<organism evidence="1 2">
    <name type="scientific">Dysgonomonas macrotermitis</name>
    <dbReference type="NCBI Taxonomy" id="1346286"/>
    <lineage>
        <taxon>Bacteria</taxon>
        <taxon>Pseudomonadati</taxon>
        <taxon>Bacteroidota</taxon>
        <taxon>Bacteroidia</taxon>
        <taxon>Bacteroidales</taxon>
        <taxon>Dysgonomonadaceae</taxon>
        <taxon>Dysgonomonas</taxon>
    </lineage>
</organism>
<dbReference type="AlphaFoldDB" id="A0A1M5F7A8"/>
<dbReference type="Proteomes" id="UP000184480">
    <property type="component" value="Unassembled WGS sequence"/>
</dbReference>
<name>A0A1M5F7A8_9BACT</name>
<proteinExistence type="predicted"/>
<dbReference type="EMBL" id="FQUC01000011">
    <property type="protein sequence ID" value="SHF87377.1"/>
    <property type="molecule type" value="Genomic_DNA"/>
</dbReference>
<gene>
    <name evidence="1" type="ORF">SAMN05444362_11175</name>
</gene>
<dbReference type="RefSeq" id="WP_062178985.1">
    <property type="nucleotide sequence ID" value="NZ_BBXL01000006.1"/>
</dbReference>
<dbReference type="OrthoDB" id="996500at2"/>